<name>A0ABD3Q0Z2_9STRA</name>
<dbReference type="InterPro" id="IPR027443">
    <property type="entry name" value="IPNS-like_sf"/>
</dbReference>
<dbReference type="Proteomes" id="UP001530400">
    <property type="component" value="Unassembled WGS sequence"/>
</dbReference>
<comment type="caution">
    <text evidence="2">The sequence shown here is derived from an EMBL/GenBank/DDBJ whole genome shotgun (WGS) entry which is preliminary data.</text>
</comment>
<dbReference type="PROSITE" id="PS51471">
    <property type="entry name" value="FE2OG_OXY"/>
    <property type="match status" value="1"/>
</dbReference>
<evidence type="ECO:0000313" key="3">
    <source>
        <dbReference type="Proteomes" id="UP001530400"/>
    </source>
</evidence>
<dbReference type="AlphaFoldDB" id="A0ABD3Q0Z2"/>
<dbReference type="InterPro" id="IPR044861">
    <property type="entry name" value="IPNS-like_FE2OG_OXY"/>
</dbReference>
<organism evidence="2 3">
    <name type="scientific">Cyclotella atomus</name>
    <dbReference type="NCBI Taxonomy" id="382360"/>
    <lineage>
        <taxon>Eukaryota</taxon>
        <taxon>Sar</taxon>
        <taxon>Stramenopiles</taxon>
        <taxon>Ochrophyta</taxon>
        <taxon>Bacillariophyta</taxon>
        <taxon>Coscinodiscophyceae</taxon>
        <taxon>Thalassiosirophycidae</taxon>
        <taxon>Stephanodiscales</taxon>
        <taxon>Stephanodiscaceae</taxon>
        <taxon>Cyclotella</taxon>
    </lineage>
</organism>
<dbReference type="InterPro" id="IPR005123">
    <property type="entry name" value="Oxoglu/Fe-dep_dioxygenase_dom"/>
</dbReference>
<proteinExistence type="predicted"/>
<dbReference type="PANTHER" id="PTHR47990">
    <property type="entry name" value="2-OXOGLUTARATE (2OG) AND FE(II)-DEPENDENT OXYGENASE SUPERFAMILY PROTEIN-RELATED"/>
    <property type="match status" value="1"/>
</dbReference>
<feature type="domain" description="Fe2OG dioxygenase" evidence="1">
    <location>
        <begin position="560"/>
        <end position="686"/>
    </location>
</feature>
<evidence type="ECO:0000313" key="2">
    <source>
        <dbReference type="EMBL" id="KAL3794008.1"/>
    </source>
</evidence>
<protein>
    <recommendedName>
        <fullName evidence="1">Fe2OG dioxygenase domain-containing protein</fullName>
    </recommendedName>
</protein>
<reference evidence="2 3" key="1">
    <citation type="submission" date="2024-10" db="EMBL/GenBank/DDBJ databases">
        <title>Updated reference genomes for cyclostephanoid diatoms.</title>
        <authorList>
            <person name="Roberts W.R."/>
            <person name="Alverson A.J."/>
        </authorList>
    </citation>
    <scope>NUCLEOTIDE SEQUENCE [LARGE SCALE GENOMIC DNA]</scope>
    <source>
        <strain evidence="2 3">AJA010-31</strain>
    </source>
</reference>
<accession>A0ABD3Q0Z2</accession>
<keyword evidence="3" id="KW-1185">Reference proteome</keyword>
<evidence type="ECO:0000259" key="1">
    <source>
        <dbReference type="PROSITE" id="PS51471"/>
    </source>
</evidence>
<gene>
    <name evidence="2" type="ORF">ACHAWO_012412</name>
</gene>
<dbReference type="EMBL" id="JALLPJ020000373">
    <property type="protein sequence ID" value="KAL3794008.1"/>
    <property type="molecule type" value="Genomic_DNA"/>
</dbReference>
<dbReference type="Gene3D" id="2.60.120.330">
    <property type="entry name" value="B-lactam Antibiotic, Isopenicillin N Synthase, Chain"/>
    <property type="match status" value="1"/>
</dbReference>
<sequence length="730" mass="79463">MSSVIRCYDIWNILFQHQRRNNLHLSKMRFTGAPIAALFSLATNVLSFAPPSSTTNQFLTYTPQTSSTSSLHQSSEEDGMMNNLDTALGSNWMKPSPDEISGITTQIMSQLKNQKDKDTIYMDIGIGGKEFGTGPLSQRMYNVMIGVAQRNFGSNIPNEVNKMYLMYAMDASAKEAVRAAMTNNGYEMDLGDDMAMQDVGAWGSVEAVQFLDPITGKPIEGEDGSKSYSSWMDAIEKGKWMPGDGFSFVVRRVPSVAKAMDLTSILNALDPDGKLREEAKEKGILLPDEEVASLQDLSVDCMQRVNAAPVDALGEENVFRGGESKGYNVISRGSLVRNADGTENGKTLMHVMDALANHGCLIVDLTNEDQKLDDAITMSKMWNTVENFFSKVLNNDSSVKGVPAMGIAKGVGSTTAMVGYASFKDGDNQFLETRIRRTDGALLPEETRAVVGDEGVDGMIDSFRIMSDVGKDIVRIVTAASSIDAEAFVTAGSVVSEKSEGPSIAGLSFSESLSFGNGEGPSEDDLLRGDILASDAAALLAEEIMDDGKPLDGSPDEGAVSMSPHRICRYSNGQSKKPNSEVFGAHTDTSFVTIVPAAAVSGLEVFDEDELKWYRPELKARKHSKQIDPVGDMDDKFPWHSRYLIVMPGELLQICSRNNVPAVVHRVVASSEKDRYSAPVLLRARPGTKMLVEKYMGSLENADKLLLECDGMKMEEIHDALQVKPSGQKQ</sequence>
<dbReference type="InterPro" id="IPR050231">
    <property type="entry name" value="Iron_ascorbate_oxido_reductase"/>
</dbReference>
<dbReference type="SUPFAM" id="SSF51197">
    <property type="entry name" value="Clavaminate synthase-like"/>
    <property type="match status" value="1"/>
</dbReference>
<dbReference type="Pfam" id="PF03171">
    <property type="entry name" value="2OG-FeII_Oxy"/>
    <property type="match status" value="1"/>
</dbReference>